<feature type="transmembrane region" description="Helical" evidence="1">
    <location>
        <begin position="18"/>
        <end position="36"/>
    </location>
</feature>
<dbReference type="EMBL" id="JACVVK020000191">
    <property type="protein sequence ID" value="KAK7485639.1"/>
    <property type="molecule type" value="Genomic_DNA"/>
</dbReference>
<feature type="non-terminal residue" evidence="2">
    <location>
        <position position="140"/>
    </location>
</feature>
<accession>A0ABD0KEV2</accession>
<keyword evidence="1" id="KW-1133">Transmembrane helix</keyword>
<keyword evidence="3" id="KW-1185">Reference proteome</keyword>
<evidence type="ECO:0000313" key="2">
    <source>
        <dbReference type="EMBL" id="KAK7485639.1"/>
    </source>
</evidence>
<dbReference type="PANTHER" id="PTHR10704:SF44">
    <property type="entry name" value="LD35051P-RELATED"/>
    <property type="match status" value="1"/>
</dbReference>
<dbReference type="Proteomes" id="UP001519460">
    <property type="component" value="Unassembled WGS sequence"/>
</dbReference>
<proteinExistence type="predicted"/>
<keyword evidence="1" id="KW-0472">Membrane</keyword>
<evidence type="ECO:0008006" key="4">
    <source>
        <dbReference type="Google" id="ProtNLM"/>
    </source>
</evidence>
<name>A0ABD0KEV2_9CAEN</name>
<organism evidence="2 3">
    <name type="scientific">Batillaria attramentaria</name>
    <dbReference type="NCBI Taxonomy" id="370345"/>
    <lineage>
        <taxon>Eukaryota</taxon>
        <taxon>Metazoa</taxon>
        <taxon>Spiralia</taxon>
        <taxon>Lophotrochozoa</taxon>
        <taxon>Mollusca</taxon>
        <taxon>Gastropoda</taxon>
        <taxon>Caenogastropoda</taxon>
        <taxon>Sorbeoconcha</taxon>
        <taxon>Cerithioidea</taxon>
        <taxon>Batillariidae</taxon>
        <taxon>Batillaria</taxon>
    </lineage>
</organism>
<protein>
    <recommendedName>
        <fullName evidence="4">Sulfotransferase</fullName>
    </recommendedName>
</protein>
<reference evidence="2 3" key="1">
    <citation type="journal article" date="2023" name="Sci. Data">
        <title>Genome assembly of the Korean intertidal mud-creeper Batillaria attramentaria.</title>
        <authorList>
            <person name="Patra A.K."/>
            <person name="Ho P.T."/>
            <person name="Jun S."/>
            <person name="Lee S.J."/>
            <person name="Kim Y."/>
            <person name="Won Y.J."/>
        </authorList>
    </citation>
    <scope>NUCLEOTIDE SEQUENCE [LARGE SCALE GENOMIC DNA]</scope>
    <source>
        <strain evidence="2">Wonlab-2016</strain>
    </source>
</reference>
<sequence length="140" mass="16029">MLCGCGCVTMAARRLADMRLLCMGFGVVVVVIYLLAIGKTNRYYPLVWSSPERERWKPRKVILFSYGRSGSSFTGDVIYHSPDVYYVYEPLKEISSKNESAGWKMNKMLHALLSCEFSTPLLSKITRNFLKRSEETELIL</sequence>
<keyword evidence="1" id="KW-0812">Transmembrane</keyword>
<dbReference type="PANTHER" id="PTHR10704">
    <property type="entry name" value="CARBOHYDRATE SULFOTRANSFERASE"/>
    <property type="match status" value="1"/>
</dbReference>
<evidence type="ECO:0000256" key="1">
    <source>
        <dbReference type="SAM" id="Phobius"/>
    </source>
</evidence>
<dbReference type="InterPro" id="IPR051135">
    <property type="entry name" value="Gal/GlcNAc/GalNAc_ST"/>
</dbReference>
<gene>
    <name evidence="2" type="ORF">BaRGS_00023088</name>
</gene>
<evidence type="ECO:0000313" key="3">
    <source>
        <dbReference type="Proteomes" id="UP001519460"/>
    </source>
</evidence>
<dbReference type="AlphaFoldDB" id="A0ABD0KEV2"/>
<comment type="caution">
    <text evidence="2">The sequence shown here is derived from an EMBL/GenBank/DDBJ whole genome shotgun (WGS) entry which is preliminary data.</text>
</comment>